<comment type="caution">
    <text evidence="3">The sequence shown here is derived from an EMBL/GenBank/DDBJ whole genome shotgun (WGS) entry which is preliminary data.</text>
</comment>
<reference evidence="3 4" key="1">
    <citation type="submission" date="2023-01" db="EMBL/GenBank/DDBJ databases">
        <title>Analysis of 21 Apiospora genomes using comparative genomics revels a genus with tremendous synthesis potential of carbohydrate active enzymes and secondary metabolites.</title>
        <authorList>
            <person name="Sorensen T."/>
        </authorList>
    </citation>
    <scope>NUCLEOTIDE SEQUENCE [LARGE SCALE GENOMIC DNA]</scope>
    <source>
        <strain evidence="3 4">CBS 114990</strain>
    </source>
</reference>
<accession>A0ABR1UXU1</accession>
<proteinExistence type="predicted"/>
<dbReference type="Gene3D" id="3.40.50.1000">
    <property type="entry name" value="HAD superfamily/HAD-like"/>
    <property type="match status" value="1"/>
</dbReference>
<dbReference type="InterPro" id="IPR023299">
    <property type="entry name" value="ATPase_P-typ_cyto_dom_N"/>
</dbReference>
<keyword evidence="2" id="KW-1003">Cell membrane</keyword>
<keyword evidence="4" id="KW-1185">Reference proteome</keyword>
<evidence type="ECO:0000256" key="1">
    <source>
        <dbReference type="ARBA" id="ARBA00004651"/>
    </source>
</evidence>
<dbReference type="Pfam" id="PF13246">
    <property type="entry name" value="Cation_ATPase"/>
    <property type="match status" value="1"/>
</dbReference>
<organism evidence="3 4">
    <name type="scientific">Apiospora hydei</name>
    <dbReference type="NCBI Taxonomy" id="1337664"/>
    <lineage>
        <taxon>Eukaryota</taxon>
        <taxon>Fungi</taxon>
        <taxon>Dikarya</taxon>
        <taxon>Ascomycota</taxon>
        <taxon>Pezizomycotina</taxon>
        <taxon>Sordariomycetes</taxon>
        <taxon>Xylariomycetidae</taxon>
        <taxon>Amphisphaeriales</taxon>
        <taxon>Apiosporaceae</taxon>
        <taxon>Apiospora</taxon>
    </lineage>
</organism>
<gene>
    <name evidence="3" type="ORF">PG997_014695</name>
</gene>
<dbReference type="PANTHER" id="PTHR43294">
    <property type="entry name" value="SODIUM/POTASSIUM-TRANSPORTING ATPASE SUBUNIT ALPHA"/>
    <property type="match status" value="1"/>
</dbReference>
<dbReference type="SUPFAM" id="SSF81660">
    <property type="entry name" value="Metal cation-transporting ATPase, ATP-binding domain N"/>
    <property type="match status" value="1"/>
</dbReference>
<dbReference type="InterPro" id="IPR023214">
    <property type="entry name" value="HAD_sf"/>
</dbReference>
<dbReference type="EMBL" id="JAQQWN010000010">
    <property type="protein sequence ID" value="KAK8062598.1"/>
    <property type="molecule type" value="Genomic_DNA"/>
</dbReference>
<dbReference type="Gene3D" id="3.40.1110.10">
    <property type="entry name" value="Calcium-transporting ATPase, cytoplasmic domain N"/>
    <property type="match status" value="1"/>
</dbReference>
<dbReference type="PANTHER" id="PTHR43294:SF21">
    <property type="entry name" value="CATION TRANSPORTING ATPASE"/>
    <property type="match status" value="1"/>
</dbReference>
<comment type="subcellular location">
    <subcellularLocation>
        <location evidence="1">Cell membrane</location>
        <topology evidence="1">Multi-pass membrane protein</topology>
    </subcellularLocation>
</comment>
<evidence type="ECO:0000256" key="2">
    <source>
        <dbReference type="ARBA" id="ARBA00022475"/>
    </source>
</evidence>
<evidence type="ECO:0000313" key="4">
    <source>
        <dbReference type="Proteomes" id="UP001433268"/>
    </source>
</evidence>
<name>A0ABR1UXU1_9PEZI</name>
<evidence type="ECO:0000313" key="3">
    <source>
        <dbReference type="EMBL" id="KAK8062598.1"/>
    </source>
</evidence>
<keyword evidence="2" id="KW-0472">Membrane</keyword>
<sequence>MYSTPLSSQSRLITDVAIGTGTFTAVKDTLTDHPAIHQLRSAAGLCKATDLDAEALSAPLAERRIFGDATDQAALRFSAGLGSVPDPRGVCTRRFALALDSRNRFVAPLLGLAEPRGLGVLLLIKGAPDLLLGRCTKVVTGDDRVSSHPPDMATSIRELKDKRSSDGRRTEAHVTHEAQGGLTLMGFLKLIDPPHPDISEVMRTLCGAGISTLILRLSVTGDFGLTALTIAHQYEMVTKDIIHRNSALKTFPPETIVMSSGEKEKKKSSSAAAATPMMRTIPGAVLVLTGAGLMKLNDHQ</sequence>
<dbReference type="Proteomes" id="UP001433268">
    <property type="component" value="Unassembled WGS sequence"/>
</dbReference>
<dbReference type="InterPro" id="IPR050510">
    <property type="entry name" value="Cation_transp_ATPase_P-type"/>
</dbReference>
<dbReference type="GeneID" id="92052069"/>
<dbReference type="RefSeq" id="XP_066661197.1">
    <property type="nucleotide sequence ID" value="XM_066819009.1"/>
</dbReference>
<protein>
    <submittedName>
        <fullName evidence="3">Na/K ATPase alpha 1 subunit</fullName>
    </submittedName>
</protein>